<comment type="caution">
    <text evidence="1">The sequence shown here is derived from an EMBL/GenBank/DDBJ whole genome shotgun (WGS) entry which is preliminary data.</text>
</comment>
<organism evidence="1 2">
    <name type="scientific">Symplocastrum torsivum CPER-KK1</name>
    <dbReference type="NCBI Taxonomy" id="450513"/>
    <lineage>
        <taxon>Bacteria</taxon>
        <taxon>Bacillati</taxon>
        <taxon>Cyanobacteriota</taxon>
        <taxon>Cyanophyceae</taxon>
        <taxon>Oscillatoriophycideae</taxon>
        <taxon>Oscillatoriales</taxon>
        <taxon>Microcoleaceae</taxon>
        <taxon>Symplocastrum</taxon>
    </lineage>
</organism>
<evidence type="ECO:0000313" key="1">
    <source>
        <dbReference type="EMBL" id="MBW4545961.1"/>
    </source>
</evidence>
<dbReference type="Proteomes" id="UP000753908">
    <property type="component" value="Unassembled WGS sequence"/>
</dbReference>
<reference evidence="1" key="1">
    <citation type="submission" date="2021-05" db="EMBL/GenBank/DDBJ databases">
        <authorList>
            <person name="Pietrasiak N."/>
            <person name="Ward R."/>
            <person name="Stajich J.E."/>
            <person name="Kurbessoian T."/>
        </authorList>
    </citation>
    <scope>NUCLEOTIDE SEQUENCE</scope>
    <source>
        <strain evidence="1">CPER-KK1</strain>
    </source>
</reference>
<name>A0A951PLS3_9CYAN</name>
<accession>A0A951PLS3</accession>
<gene>
    <name evidence="1" type="ORF">KME25_16160</name>
</gene>
<sequence length="164" mass="18519">MLSILTVFIPQLALAQTPLAPKPASEPLELELLELDAPPPGRDLITANTISATEVAIPSLWWAKEQFNVVGGKLINNWIAYQDEKRIDMVVNAQLWTLLDYLGRYRFVNNFGTVARDYEYDVRVFNQQGERLATYTCNYTPELPVCELEVVASFGQDSLSVPRQ</sequence>
<dbReference type="EMBL" id="JAHHIF010000019">
    <property type="protein sequence ID" value="MBW4545961.1"/>
    <property type="molecule type" value="Genomic_DNA"/>
</dbReference>
<dbReference type="AlphaFoldDB" id="A0A951PLS3"/>
<reference evidence="1" key="2">
    <citation type="journal article" date="2022" name="Microbiol. Resour. Announc.">
        <title>Metagenome Sequencing to Explore Phylogenomics of Terrestrial Cyanobacteria.</title>
        <authorList>
            <person name="Ward R.D."/>
            <person name="Stajich J.E."/>
            <person name="Johansen J.R."/>
            <person name="Huntemann M."/>
            <person name="Clum A."/>
            <person name="Foster B."/>
            <person name="Foster B."/>
            <person name="Roux S."/>
            <person name="Palaniappan K."/>
            <person name="Varghese N."/>
            <person name="Mukherjee S."/>
            <person name="Reddy T.B.K."/>
            <person name="Daum C."/>
            <person name="Copeland A."/>
            <person name="Chen I.A."/>
            <person name="Ivanova N.N."/>
            <person name="Kyrpides N.C."/>
            <person name="Shapiro N."/>
            <person name="Eloe-Fadrosh E.A."/>
            <person name="Pietrasiak N."/>
        </authorList>
    </citation>
    <scope>NUCLEOTIDE SEQUENCE</scope>
    <source>
        <strain evidence="1">CPER-KK1</strain>
    </source>
</reference>
<protein>
    <submittedName>
        <fullName evidence="1">Uncharacterized protein</fullName>
    </submittedName>
</protein>
<evidence type="ECO:0000313" key="2">
    <source>
        <dbReference type="Proteomes" id="UP000753908"/>
    </source>
</evidence>
<proteinExistence type="predicted"/>